<dbReference type="EMBL" id="AABL01000766">
    <property type="protein sequence ID" value="EAA22243.1"/>
    <property type="molecule type" value="Genomic_DNA"/>
</dbReference>
<protein>
    <submittedName>
        <fullName evidence="1">Uncharacterized protein</fullName>
    </submittedName>
</protein>
<reference evidence="1 7" key="1">
    <citation type="journal article" date="2002" name="Nature">
        <title>Genome sequence and comparative analysis of the model rodent malaria parasite Plasmodium yoelii yoelii.</title>
        <authorList>
            <person name="Carlton J.M."/>
            <person name="Angiuoli S.V."/>
            <person name="Suh B.B."/>
            <person name="Kooij T.W."/>
            <person name="Pertea M."/>
            <person name="Silva J.C."/>
            <person name="Ermolaeva M.D."/>
            <person name="Allen J.E."/>
            <person name="Selengut J.D."/>
            <person name="Koo H.L."/>
            <person name="Peterson J.D."/>
            <person name="Pop M."/>
            <person name="Kosack D.S."/>
            <person name="Shumway M.F."/>
            <person name="Bidwell S.L."/>
            <person name="Shallom S.J."/>
            <person name="van Aken S.E."/>
            <person name="Riedmuller S.B."/>
            <person name="Feldblyum T.V."/>
            <person name="Cho J.K."/>
            <person name="Quackenbush J."/>
            <person name="Sedegah M."/>
            <person name="Shoaibi A."/>
            <person name="Cummings L.M."/>
            <person name="Florens L."/>
            <person name="Yates J.R."/>
            <person name="Raine J.D."/>
            <person name="Sinden R.E."/>
            <person name="Harris M.A."/>
            <person name="Cunningham D.A."/>
            <person name="Preiser P.R."/>
            <person name="Bergman L.W."/>
            <person name="Vaidya A.B."/>
            <person name="van Lin L.H."/>
            <person name="Janse C.J."/>
            <person name="Waters A.P."/>
            <person name="Smith H.O."/>
            <person name="White O.R."/>
            <person name="Salzberg S.L."/>
            <person name="Venter J.C."/>
            <person name="Fraser C.M."/>
            <person name="Hoffman S.L."/>
            <person name="Gardner M.J."/>
            <person name="Carucci D.J."/>
        </authorList>
    </citation>
    <scope>NUCLEOTIDE SEQUENCE [LARGE SCALE GENOMIC DNA]</scope>
    <source>
        <strain evidence="1 7">17XNL</strain>
    </source>
</reference>
<dbReference type="EMBL" id="AABL01000560">
    <property type="protein sequence ID" value="EAA21457.1"/>
    <property type="molecule type" value="Genomic_DNA"/>
</dbReference>
<evidence type="ECO:0000313" key="2">
    <source>
        <dbReference type="EMBL" id="EAA20167.1"/>
    </source>
</evidence>
<dbReference type="EMBL" id="AABL01000286">
    <property type="protein sequence ID" value="EAA20167.1"/>
    <property type="molecule type" value="Genomic_DNA"/>
</dbReference>
<organism evidence="1 7">
    <name type="scientific">Plasmodium yoelii yoelii</name>
    <dbReference type="NCBI Taxonomy" id="73239"/>
    <lineage>
        <taxon>Eukaryota</taxon>
        <taxon>Sar</taxon>
        <taxon>Alveolata</taxon>
        <taxon>Apicomplexa</taxon>
        <taxon>Aconoidasida</taxon>
        <taxon>Haemosporida</taxon>
        <taxon>Plasmodiidae</taxon>
        <taxon>Plasmodium</taxon>
        <taxon>Plasmodium (Vinckeia)</taxon>
    </lineage>
</organism>
<proteinExistence type="predicted"/>
<gene>
    <name evidence="1" type="ORF">PY00393</name>
    <name evidence="2" type="ORF">PY01082</name>
    <name evidence="3" type="ORF">PY02039</name>
    <name evidence="4" type="ORF">PY02451</name>
    <name evidence="5" type="ORF">PY02758</name>
    <name evidence="6" type="ORF">PY03416</name>
</gene>
<dbReference type="AlphaFoldDB" id="Q7PD48"/>
<evidence type="ECO:0000313" key="7">
    <source>
        <dbReference type="Proteomes" id="UP000008553"/>
    </source>
</evidence>
<dbReference type="PaxDb" id="73239-Q7PD48"/>
<sequence>MGEFIEYWNRYKKMIPKHRFGPRRKG</sequence>
<dbReference type="EMBL" id="AABL01000110">
    <property type="protein sequence ID" value="EAA15521.1"/>
    <property type="molecule type" value="Genomic_DNA"/>
</dbReference>
<keyword evidence="7" id="KW-1185">Reference proteome</keyword>
<evidence type="ECO:0000313" key="1">
    <source>
        <dbReference type="EMBL" id="EAA15521.1"/>
    </source>
</evidence>
<dbReference type="Proteomes" id="UP000008553">
    <property type="component" value="Unassembled WGS sequence"/>
</dbReference>
<accession>Q7PD48</accession>
<evidence type="ECO:0000313" key="4">
    <source>
        <dbReference type="EMBL" id="EAA21897.1"/>
    </source>
</evidence>
<dbReference type="EMBL" id="AABL01000672">
    <property type="protein sequence ID" value="EAA21897.1"/>
    <property type="molecule type" value="Genomic_DNA"/>
</dbReference>
<comment type="caution">
    <text evidence="1">The sequence shown here is derived from an EMBL/GenBank/DDBJ whole genome shotgun (WGS) entry which is preliminary data.</text>
</comment>
<name>Q7PD48_PLAYO</name>
<evidence type="ECO:0000313" key="5">
    <source>
        <dbReference type="EMBL" id="EAA22243.1"/>
    </source>
</evidence>
<evidence type="ECO:0000313" key="6">
    <source>
        <dbReference type="EMBL" id="EAA22985.1"/>
    </source>
</evidence>
<evidence type="ECO:0000313" key="3">
    <source>
        <dbReference type="EMBL" id="EAA21457.1"/>
    </source>
</evidence>
<dbReference type="EMBL" id="AABL01000980">
    <property type="protein sequence ID" value="EAA22985.1"/>
    <property type="molecule type" value="Genomic_DNA"/>
</dbReference>